<dbReference type="Pfam" id="PF03773">
    <property type="entry name" value="ArsP_1"/>
    <property type="match status" value="1"/>
</dbReference>
<dbReference type="PROSITE" id="PS01047">
    <property type="entry name" value="HMA_1"/>
    <property type="match status" value="1"/>
</dbReference>
<organism evidence="10">
    <name type="scientific">marine metagenome</name>
    <dbReference type="NCBI Taxonomy" id="408172"/>
    <lineage>
        <taxon>unclassified sequences</taxon>
        <taxon>metagenomes</taxon>
        <taxon>ecological metagenomes</taxon>
    </lineage>
</organism>
<evidence type="ECO:0000256" key="6">
    <source>
        <dbReference type="ARBA" id="ARBA00022989"/>
    </source>
</evidence>
<dbReference type="CDD" id="cd00371">
    <property type="entry name" value="HMA"/>
    <property type="match status" value="1"/>
</dbReference>
<feature type="domain" description="HMA" evidence="9">
    <location>
        <begin position="163"/>
        <end position="227"/>
    </location>
</feature>
<reference evidence="10" key="1">
    <citation type="submission" date="2018-05" db="EMBL/GenBank/DDBJ databases">
        <authorList>
            <person name="Lanie J.A."/>
            <person name="Ng W.-L."/>
            <person name="Kazmierczak K.M."/>
            <person name="Andrzejewski T.M."/>
            <person name="Davidsen T.M."/>
            <person name="Wayne K.J."/>
            <person name="Tettelin H."/>
            <person name="Glass J.I."/>
            <person name="Rusch D."/>
            <person name="Podicherti R."/>
            <person name="Tsui H.-C.T."/>
            <person name="Winkler M.E."/>
        </authorList>
    </citation>
    <scope>NUCLEOTIDE SEQUENCE</scope>
</reference>
<accession>A0A382IS85</accession>
<dbReference type="InterPro" id="IPR006121">
    <property type="entry name" value="HMA_dom"/>
</dbReference>
<feature type="transmembrane region" description="Helical" evidence="8">
    <location>
        <begin position="85"/>
        <end position="111"/>
    </location>
</feature>
<dbReference type="Pfam" id="PF00403">
    <property type="entry name" value="HMA"/>
    <property type="match status" value="1"/>
</dbReference>
<feature type="transmembrane region" description="Helical" evidence="8">
    <location>
        <begin position="21"/>
        <end position="47"/>
    </location>
</feature>
<comment type="similarity">
    <text evidence="2">Belongs to the UPF0718 family.</text>
</comment>
<gene>
    <name evidence="10" type="ORF">METZ01_LOCUS254911</name>
</gene>
<dbReference type="EMBL" id="UINC01069008">
    <property type="protein sequence ID" value="SVC02057.1"/>
    <property type="molecule type" value="Genomic_DNA"/>
</dbReference>
<dbReference type="GO" id="GO:0005886">
    <property type="term" value="C:plasma membrane"/>
    <property type="evidence" value="ECO:0007669"/>
    <property type="project" value="UniProtKB-SubCell"/>
</dbReference>
<dbReference type="InterPro" id="IPR036163">
    <property type="entry name" value="HMA_dom_sf"/>
</dbReference>
<dbReference type="GO" id="GO:0046872">
    <property type="term" value="F:metal ion binding"/>
    <property type="evidence" value="ECO:0007669"/>
    <property type="project" value="UniProtKB-KW"/>
</dbReference>
<evidence type="ECO:0000259" key="9">
    <source>
        <dbReference type="PROSITE" id="PS50846"/>
    </source>
</evidence>
<keyword evidence="4 8" id="KW-0812">Transmembrane</keyword>
<name>A0A382IS85_9ZZZZ</name>
<evidence type="ECO:0000313" key="10">
    <source>
        <dbReference type="EMBL" id="SVC02057.1"/>
    </source>
</evidence>
<dbReference type="PANTHER" id="PTHR34184">
    <property type="entry name" value="UPF0718 PROTEIN YCGR"/>
    <property type="match status" value="1"/>
</dbReference>
<feature type="transmembrane region" description="Helical" evidence="8">
    <location>
        <begin position="123"/>
        <end position="142"/>
    </location>
</feature>
<protein>
    <recommendedName>
        <fullName evidence="9">HMA domain-containing protein</fullName>
    </recommendedName>
</protein>
<keyword evidence="3" id="KW-1003">Cell membrane</keyword>
<sequence>AIFIPPDYIAEYFSSSPYVMLIMMLFVSLPVYVCATASIPIAVVLMAKGVSAGAVFVFLMAGPATNVSSIVVVKNILGQKTMYHYLFLISSTAIVFGFILDSFITIVPPALLSFSHVHAADGYGSLFLTILFLLILINAYVYKHKGEVPRATDGDKDFDGSQDRLSIEVDGMTCSHCKESVKSAVYSCGGVESTSVDLLTGQVIVIGNGLDENAIKDKIKSKGFTLK</sequence>
<dbReference type="InterPro" id="IPR017969">
    <property type="entry name" value="Heavy-metal-associated_CS"/>
</dbReference>
<feature type="transmembrane region" description="Helical" evidence="8">
    <location>
        <begin position="53"/>
        <end position="73"/>
    </location>
</feature>
<evidence type="ECO:0000256" key="4">
    <source>
        <dbReference type="ARBA" id="ARBA00022692"/>
    </source>
</evidence>
<dbReference type="InterPro" id="IPR005524">
    <property type="entry name" value="DUF318"/>
</dbReference>
<dbReference type="SUPFAM" id="SSF55008">
    <property type="entry name" value="HMA, heavy metal-associated domain"/>
    <property type="match status" value="1"/>
</dbReference>
<keyword evidence="6 8" id="KW-1133">Transmembrane helix</keyword>
<proteinExistence type="inferred from homology"/>
<evidence type="ECO:0000256" key="5">
    <source>
        <dbReference type="ARBA" id="ARBA00022723"/>
    </source>
</evidence>
<evidence type="ECO:0000256" key="8">
    <source>
        <dbReference type="SAM" id="Phobius"/>
    </source>
</evidence>
<evidence type="ECO:0000256" key="3">
    <source>
        <dbReference type="ARBA" id="ARBA00022475"/>
    </source>
</evidence>
<comment type="subcellular location">
    <subcellularLocation>
        <location evidence="1">Cell membrane</location>
        <topology evidence="1">Multi-pass membrane protein</topology>
    </subcellularLocation>
</comment>
<dbReference type="InterPro" id="IPR052923">
    <property type="entry name" value="UPF0718"/>
</dbReference>
<evidence type="ECO:0000256" key="7">
    <source>
        <dbReference type="ARBA" id="ARBA00023136"/>
    </source>
</evidence>
<dbReference type="PANTHER" id="PTHR34184:SF4">
    <property type="entry name" value="UPF0718 PROTEIN YCGR"/>
    <property type="match status" value="1"/>
</dbReference>
<keyword evidence="7 8" id="KW-0472">Membrane</keyword>
<dbReference type="AlphaFoldDB" id="A0A382IS85"/>
<dbReference type="Gene3D" id="3.30.70.100">
    <property type="match status" value="1"/>
</dbReference>
<evidence type="ECO:0000256" key="1">
    <source>
        <dbReference type="ARBA" id="ARBA00004651"/>
    </source>
</evidence>
<keyword evidence="5" id="KW-0479">Metal-binding</keyword>
<evidence type="ECO:0000256" key="2">
    <source>
        <dbReference type="ARBA" id="ARBA00006386"/>
    </source>
</evidence>
<feature type="non-terminal residue" evidence="10">
    <location>
        <position position="1"/>
    </location>
</feature>
<dbReference type="PROSITE" id="PS50846">
    <property type="entry name" value="HMA_2"/>
    <property type="match status" value="1"/>
</dbReference>